<evidence type="ECO:0000256" key="5">
    <source>
        <dbReference type="ARBA" id="ARBA00022801"/>
    </source>
</evidence>
<keyword evidence="6 8" id="KW-0460">Magnesium</keyword>
<proteinExistence type="inferred from homology"/>
<keyword evidence="11" id="KW-1185">Reference proteome</keyword>
<dbReference type="HAMAP" id="MF_00265">
    <property type="entry name" value="VapC_Nob1"/>
    <property type="match status" value="1"/>
</dbReference>
<evidence type="ECO:0000256" key="3">
    <source>
        <dbReference type="ARBA" id="ARBA00022722"/>
    </source>
</evidence>
<dbReference type="InterPro" id="IPR050556">
    <property type="entry name" value="Type_II_TA_system_RNase"/>
</dbReference>
<evidence type="ECO:0000256" key="2">
    <source>
        <dbReference type="ARBA" id="ARBA00022649"/>
    </source>
</evidence>
<organism evidence="10 11">
    <name type="scientific">Paractinoplanes deccanensis</name>
    <dbReference type="NCBI Taxonomy" id="113561"/>
    <lineage>
        <taxon>Bacteria</taxon>
        <taxon>Bacillati</taxon>
        <taxon>Actinomycetota</taxon>
        <taxon>Actinomycetes</taxon>
        <taxon>Micromonosporales</taxon>
        <taxon>Micromonosporaceae</taxon>
        <taxon>Paractinoplanes</taxon>
    </lineage>
</organism>
<keyword evidence="3 8" id="KW-0540">Nuclease</keyword>
<evidence type="ECO:0000256" key="6">
    <source>
        <dbReference type="ARBA" id="ARBA00022842"/>
    </source>
</evidence>
<accession>A0ABQ3Y6A8</accession>
<sequence>MKAPSFLVDTSAFYRLLRNPELQAVWQRHMRHGLLAVCEITELEIFHGARSRAHRDSLEKTLQESYRWIVMPESVWPRAKRVQQLLVDAGSHRSAGPVDLLAAAAAEEHGMVLLHYDADFHQIAAVTGQDVHWVAERGSIN</sequence>
<dbReference type="CDD" id="cd18755">
    <property type="entry name" value="PIN_MtVapC3_VapC21-like"/>
    <property type="match status" value="1"/>
</dbReference>
<dbReference type="PANTHER" id="PTHR33653:SF1">
    <property type="entry name" value="RIBONUCLEASE VAPC2"/>
    <property type="match status" value="1"/>
</dbReference>
<evidence type="ECO:0000256" key="7">
    <source>
        <dbReference type="ARBA" id="ARBA00038093"/>
    </source>
</evidence>
<comment type="function">
    <text evidence="8">Toxic component of a toxin-antitoxin (TA) system. An RNase.</text>
</comment>
<comment type="caution">
    <text evidence="10">The sequence shown here is derived from an EMBL/GenBank/DDBJ whole genome shotgun (WGS) entry which is preliminary data.</text>
</comment>
<dbReference type="Proteomes" id="UP000609879">
    <property type="component" value="Unassembled WGS sequence"/>
</dbReference>
<dbReference type="InterPro" id="IPR002716">
    <property type="entry name" value="PIN_dom"/>
</dbReference>
<feature type="binding site" evidence="8">
    <location>
        <position position="9"/>
    </location>
    <ligand>
        <name>Mg(2+)</name>
        <dbReference type="ChEBI" id="CHEBI:18420"/>
    </ligand>
</feature>
<dbReference type="RefSeq" id="WP_203766056.1">
    <property type="nucleotide sequence ID" value="NZ_BAAABO010000016.1"/>
</dbReference>
<dbReference type="PANTHER" id="PTHR33653">
    <property type="entry name" value="RIBONUCLEASE VAPC2"/>
    <property type="match status" value="1"/>
</dbReference>
<dbReference type="SUPFAM" id="SSF88723">
    <property type="entry name" value="PIN domain-like"/>
    <property type="match status" value="1"/>
</dbReference>
<evidence type="ECO:0000256" key="8">
    <source>
        <dbReference type="HAMAP-Rule" id="MF_00265"/>
    </source>
</evidence>
<name>A0ABQ3Y6A8_9ACTN</name>
<reference evidence="10 11" key="1">
    <citation type="submission" date="2021-01" db="EMBL/GenBank/DDBJ databases">
        <title>Whole genome shotgun sequence of Actinoplanes deccanensis NBRC 13994.</title>
        <authorList>
            <person name="Komaki H."/>
            <person name="Tamura T."/>
        </authorList>
    </citation>
    <scope>NUCLEOTIDE SEQUENCE [LARGE SCALE GENOMIC DNA]</scope>
    <source>
        <strain evidence="10 11">NBRC 13994</strain>
    </source>
</reference>
<dbReference type="EMBL" id="BOMI01000081">
    <property type="protein sequence ID" value="GID75524.1"/>
    <property type="molecule type" value="Genomic_DNA"/>
</dbReference>
<dbReference type="Gene3D" id="3.40.50.1010">
    <property type="entry name" value="5'-nuclease"/>
    <property type="match status" value="1"/>
</dbReference>
<evidence type="ECO:0000313" key="10">
    <source>
        <dbReference type="EMBL" id="GID75524.1"/>
    </source>
</evidence>
<comment type="similarity">
    <text evidence="7 8">Belongs to the PINc/VapC protein family.</text>
</comment>
<dbReference type="InterPro" id="IPR029060">
    <property type="entry name" value="PIN-like_dom_sf"/>
</dbReference>
<comment type="cofactor">
    <cofactor evidence="1 8">
        <name>Mg(2+)</name>
        <dbReference type="ChEBI" id="CHEBI:18420"/>
    </cofactor>
</comment>
<evidence type="ECO:0000256" key="1">
    <source>
        <dbReference type="ARBA" id="ARBA00001946"/>
    </source>
</evidence>
<protein>
    <recommendedName>
        <fullName evidence="8">Ribonuclease VapC</fullName>
        <shortName evidence="8">RNase VapC</shortName>
        <ecNumber evidence="8">3.1.-.-</ecNumber>
    </recommendedName>
    <alternativeName>
        <fullName evidence="8">Toxin VapC</fullName>
    </alternativeName>
</protein>
<gene>
    <name evidence="10" type="primary">vapC51</name>
    <name evidence="8" type="synonym">vapC</name>
    <name evidence="10" type="ORF">Ade02nite_41650</name>
</gene>
<keyword evidence="2 8" id="KW-1277">Toxin-antitoxin system</keyword>
<dbReference type="InterPro" id="IPR022907">
    <property type="entry name" value="VapC_family"/>
</dbReference>
<evidence type="ECO:0000259" key="9">
    <source>
        <dbReference type="Pfam" id="PF01850"/>
    </source>
</evidence>
<feature type="binding site" evidence="8">
    <location>
        <position position="99"/>
    </location>
    <ligand>
        <name>Mg(2+)</name>
        <dbReference type="ChEBI" id="CHEBI:18420"/>
    </ligand>
</feature>
<keyword evidence="4 8" id="KW-0479">Metal-binding</keyword>
<feature type="domain" description="PIN" evidence="9">
    <location>
        <begin position="7"/>
        <end position="124"/>
    </location>
</feature>
<keyword evidence="8" id="KW-0800">Toxin</keyword>
<keyword evidence="5 8" id="KW-0378">Hydrolase</keyword>
<evidence type="ECO:0000313" key="11">
    <source>
        <dbReference type="Proteomes" id="UP000609879"/>
    </source>
</evidence>
<evidence type="ECO:0000256" key="4">
    <source>
        <dbReference type="ARBA" id="ARBA00022723"/>
    </source>
</evidence>
<dbReference type="Pfam" id="PF01850">
    <property type="entry name" value="PIN"/>
    <property type="match status" value="1"/>
</dbReference>
<dbReference type="EC" id="3.1.-.-" evidence="8"/>